<keyword evidence="12" id="KW-0564">Palmitate</keyword>
<dbReference type="EMBL" id="CHKL01000110">
    <property type="protein sequence ID" value="COW04990.1"/>
    <property type="molecule type" value="Genomic_DNA"/>
</dbReference>
<comment type="function">
    <text evidence="15">Destroys radicals which are normally produced within the cells and which are toxic to biological systems. May play a role in favoring mycobacterial survival in phagocytes.</text>
</comment>
<evidence type="ECO:0000313" key="44">
    <source>
        <dbReference type="Proteomes" id="UP000050164"/>
    </source>
</evidence>
<feature type="compositionally biased region" description="Polar residues" evidence="18">
    <location>
        <begin position="68"/>
        <end position="77"/>
    </location>
</feature>
<keyword evidence="8" id="KW-0049">Antioxidant</keyword>
<evidence type="ECO:0000313" key="45">
    <source>
        <dbReference type="Proteomes" id="UP000189452"/>
    </source>
</evidence>
<feature type="compositionally biased region" description="Polar residues" evidence="18">
    <location>
        <begin position="36"/>
        <end position="51"/>
    </location>
</feature>
<evidence type="ECO:0000313" key="35">
    <source>
        <dbReference type="Proteomes" id="UP000039021"/>
    </source>
</evidence>
<evidence type="ECO:0000313" key="46">
    <source>
        <dbReference type="Proteomes" id="UP000256381"/>
    </source>
</evidence>
<dbReference type="EC" id="1.15.1.1" evidence="2 17"/>
<evidence type="ECO:0000256" key="17">
    <source>
        <dbReference type="RuleBase" id="RU000393"/>
    </source>
</evidence>
<reference evidence="33 46" key="4">
    <citation type="journal article" date="2017" name="N. Engl. J. Med.">
        <title>Transmission of Extensively Drug-Resistant Tuberculosis in South Africa.</title>
        <authorList>
            <person name="Shah N.S."/>
            <person name="Auld S.C."/>
            <person name="Brust J.C."/>
            <person name="Mathema B."/>
            <person name="Ismail N."/>
            <person name="Moodley P."/>
            <person name="Mlisana K."/>
            <person name="Allana S."/>
            <person name="Campbell A."/>
            <person name="Mthiyane T."/>
            <person name="Morris N."/>
            <person name="Mpangase P."/>
            <person name="van der Meulen H."/>
            <person name="Omar S.V."/>
            <person name="Brown T.S."/>
            <person name="Narechania A."/>
            <person name="Shaskina E."/>
            <person name="Kapwata T."/>
            <person name="Kreiswirth B."/>
            <person name="Gandhi N.R."/>
        </authorList>
    </citation>
    <scope>NUCLEOTIDE SEQUENCE [LARGE SCALE GENOMIC DNA]</scope>
    <source>
        <strain evidence="33 46">32301_S10</strain>
    </source>
</reference>
<feature type="chain" id="PRO_5015026371" description="Superoxide dismutase [Cu-Zn]" evidence="19">
    <location>
        <begin position="40"/>
        <end position="240"/>
    </location>
</feature>
<gene>
    <name evidence="30" type="primary">sodC</name>
    <name evidence="32" type="ORF">A4S10_00458</name>
    <name evidence="34" type="ORF">DKC2_0463</name>
    <name evidence="33" type="ORF">DSJ38_01080</name>
    <name evidence="27" type="ORF">ERS007679_01806</name>
    <name evidence="21" type="ORF">ERS007681_02027</name>
    <name evidence="22" type="ORF">ERS007688_00844</name>
    <name evidence="29" type="ORF">ERS007720_01916</name>
    <name evidence="30" type="ORF">ERS007739_01141</name>
    <name evidence="28" type="ORF">ERS007741_01316</name>
    <name evidence="24" type="ORF">ERS027646_00218</name>
    <name evidence="23" type="ORF">ERS027659_01203</name>
    <name evidence="25" type="ORF">ERS027661_03006</name>
    <name evidence="26" type="ORF">ERS094118_00514</name>
    <name evidence="31" type="ORF">J8J21_05945</name>
</gene>
<evidence type="ECO:0000256" key="14">
    <source>
        <dbReference type="ARBA" id="ARBA00023288"/>
    </source>
</evidence>
<dbReference type="EMBL" id="LR027516">
    <property type="protein sequence ID" value="VCU48659.1"/>
    <property type="molecule type" value="Genomic_DNA"/>
</dbReference>
<dbReference type="EMBL" id="CNGE01000019">
    <property type="protein sequence ID" value="CKR61870.1"/>
    <property type="molecule type" value="Genomic_DNA"/>
</dbReference>
<keyword evidence="13" id="KW-1015">Disulfide bond</keyword>
<dbReference type="SUPFAM" id="SSF49329">
    <property type="entry name" value="Cu,Zn superoxide dismutase-like"/>
    <property type="match status" value="1"/>
</dbReference>
<sequence>MPKPADHRNHAAVSTSVLSALFLGAGAALLSACSSPQHASTVPGTTPSIWTGSPAPSGLSGHDEESPGAQSLTSTLTAPDGTKVATAKFEFANGYATVTIATTGVGKLTPGFHGLHIHQVGKCEPNSVAPTGGAPGNFLSAGGHYHVPGHTGTPASGDLASLQVRGDGSAMLVTTTDAFTMDDLLSGAKTAIIIHAGADNFANIPPERYVQVNGTPGPDETTLTTGDAGKRVACGVIGSG</sequence>
<keyword evidence="7 17" id="KW-0862">Zinc</keyword>
<dbReference type="GO" id="GO:0004784">
    <property type="term" value="F:superoxide dismutase activity"/>
    <property type="evidence" value="ECO:0007669"/>
    <property type="project" value="UniProtKB-EC"/>
</dbReference>
<reference evidence="34 47" key="7">
    <citation type="submission" date="2018-08" db="EMBL/GenBank/DDBJ databases">
        <authorList>
            <person name="Fokvardsen B D."/>
            <person name="Norman A."/>
        </authorList>
    </citation>
    <scope>NUCLEOTIDE SEQUENCE [LARGE SCALE GENOMIC DNA]</scope>
    <source>
        <strain evidence="34 47">DKC2</strain>
    </source>
</reference>
<evidence type="ECO:0000313" key="40">
    <source>
        <dbReference type="Proteomes" id="UP000048600"/>
    </source>
</evidence>
<dbReference type="Proteomes" id="UP000050164">
    <property type="component" value="Unassembled WGS sequence"/>
</dbReference>
<evidence type="ECO:0000256" key="3">
    <source>
        <dbReference type="ARBA" id="ARBA00020928"/>
    </source>
</evidence>
<dbReference type="InterPro" id="IPR036423">
    <property type="entry name" value="SOD-like_Cu/Zn_dom_sf"/>
</dbReference>
<dbReference type="Proteomes" id="UP000045842">
    <property type="component" value="Unassembled WGS sequence"/>
</dbReference>
<reference evidence="35 36" key="1">
    <citation type="submission" date="2015-03" db="EMBL/GenBank/DDBJ databases">
        <authorList>
            <consortium name="Pathogen Informatics"/>
        </authorList>
    </citation>
    <scope>NUCLEOTIDE SEQUENCE [LARGE SCALE GENOMIC DNA]</scope>
    <source>
        <strain evidence="24 41">Bir 172</strain>
        <strain evidence="23 44">Bir 185</strain>
        <strain evidence="25 42">Bir 187</strain>
        <strain evidence="27 37">G09801536</strain>
        <strain evidence="21 39">G09901357</strain>
        <strain evidence="22 38">H09601792</strain>
        <strain evidence="29 36">M09401471</strain>
        <strain evidence="35">N09902308</strain>
        <strain evidence="28 40">P00601463</strain>
    </source>
</reference>
<evidence type="ECO:0000313" key="26">
    <source>
        <dbReference type="EMBL" id="CLV56609.1"/>
    </source>
</evidence>
<dbReference type="Gene3D" id="2.60.40.200">
    <property type="entry name" value="Superoxide dismutase, copper/zinc binding domain"/>
    <property type="match status" value="1"/>
</dbReference>
<protein>
    <recommendedName>
        <fullName evidence="3 17">Superoxide dismutase [Cu-Zn]</fullName>
        <ecNumber evidence="2 17">1.15.1.1</ecNumber>
    </recommendedName>
</protein>
<evidence type="ECO:0000313" key="28">
    <source>
        <dbReference type="EMBL" id="COW04990.1"/>
    </source>
</evidence>
<comment type="cofactor">
    <cofactor evidence="17">
        <name>Cu cation</name>
        <dbReference type="ChEBI" id="CHEBI:23378"/>
    </cofactor>
    <text evidence="17">Binds 1 copper ion per subunit.</text>
</comment>
<evidence type="ECO:0000313" key="48">
    <source>
        <dbReference type="Proteomes" id="UP000671119"/>
    </source>
</evidence>
<keyword evidence="4" id="KW-1003">Cell membrane</keyword>
<name>A0A045J2K2_MYCTX</name>
<dbReference type="Proteomes" id="UP000046947">
    <property type="component" value="Unassembled WGS sequence"/>
</dbReference>
<evidence type="ECO:0000256" key="16">
    <source>
        <dbReference type="ARBA" id="ARBA00049204"/>
    </source>
</evidence>
<dbReference type="Proteomes" id="UP000256381">
    <property type="component" value="Unassembled WGS sequence"/>
</dbReference>
<evidence type="ECO:0000313" key="34">
    <source>
        <dbReference type="EMBL" id="VCU48659.1"/>
    </source>
</evidence>
<dbReference type="Proteomes" id="UP000048948">
    <property type="component" value="Unassembled WGS sequence"/>
</dbReference>
<feature type="signal peptide" evidence="19">
    <location>
        <begin position="1"/>
        <end position="39"/>
    </location>
</feature>
<reference evidence="32 45" key="5">
    <citation type="submission" date="2017-02" db="EMBL/GenBank/DDBJ databases">
        <title>Protein polymorphisms may explain contrasting epidemiological fitness of two variants of a multidrug-resistant Mycobacterium tuberculosis strain.</title>
        <authorList>
            <person name="Bigi M.M."/>
            <person name="Lopez B."/>
            <person name="Blanco F.C."/>
            <person name="Sasiain M.C."/>
            <person name="De La Barrera S."/>
            <person name="Ritacco V."/>
            <person name="Bigi F."/>
            <person name="Soria M.A."/>
        </authorList>
    </citation>
    <scope>NUCLEOTIDE SEQUENCE [LARGE SCALE GENOMIC DNA]</scope>
    <source>
        <strain evidence="32 45">6548</strain>
    </source>
</reference>
<reference evidence="30 43" key="2">
    <citation type="submission" date="2015-03" db="EMBL/GenBank/DDBJ databases">
        <authorList>
            <consortium name="Pathogen Informatics"/>
            <person name="Murphy D."/>
        </authorList>
    </citation>
    <scope>NUCLEOTIDE SEQUENCE</scope>
    <source>
        <strain evidence="26 43">0268S</strain>
        <strain evidence="30">N09902308</strain>
    </source>
</reference>
<dbReference type="AlphaFoldDB" id="A0A045J2K2"/>
<evidence type="ECO:0000256" key="8">
    <source>
        <dbReference type="ARBA" id="ARBA00022862"/>
    </source>
</evidence>
<evidence type="ECO:0000313" key="32">
    <source>
        <dbReference type="EMBL" id="OMH58309.1"/>
    </source>
</evidence>
<evidence type="ECO:0000256" key="11">
    <source>
        <dbReference type="ARBA" id="ARBA00023136"/>
    </source>
</evidence>
<keyword evidence="10 17" id="KW-0186">Copper</keyword>
<comment type="cofactor">
    <cofactor evidence="17">
        <name>Zn(2+)</name>
        <dbReference type="ChEBI" id="CHEBI:29105"/>
    </cofactor>
    <text evidence="17">Binds 1 zinc ion per subunit.</text>
</comment>
<evidence type="ECO:0000256" key="4">
    <source>
        <dbReference type="ARBA" id="ARBA00022475"/>
    </source>
</evidence>
<evidence type="ECO:0000256" key="10">
    <source>
        <dbReference type="ARBA" id="ARBA00023008"/>
    </source>
</evidence>
<dbReference type="GO" id="GO:0005507">
    <property type="term" value="F:copper ion binding"/>
    <property type="evidence" value="ECO:0007669"/>
    <property type="project" value="InterPro"/>
</dbReference>
<dbReference type="EMBL" id="CFOH01000091">
    <property type="protein sequence ID" value="CFE47727.1"/>
    <property type="molecule type" value="Genomic_DNA"/>
</dbReference>
<dbReference type="OMA" id="HADADNF"/>
<evidence type="ECO:0000259" key="20">
    <source>
        <dbReference type="Pfam" id="PF00080"/>
    </source>
</evidence>
<dbReference type="Proteomes" id="UP000050139">
    <property type="component" value="Unassembled WGS sequence"/>
</dbReference>
<dbReference type="PROSITE" id="PS51257">
    <property type="entry name" value="PROKAR_LIPOPROTEIN"/>
    <property type="match status" value="1"/>
</dbReference>
<evidence type="ECO:0000313" key="27">
    <source>
        <dbReference type="EMBL" id="COV41997.1"/>
    </source>
</evidence>
<dbReference type="EMBL" id="LWDQ01000001">
    <property type="protein sequence ID" value="OMH58309.1"/>
    <property type="molecule type" value="Genomic_DNA"/>
</dbReference>
<proteinExistence type="inferred from homology"/>
<dbReference type="EMBL" id="CSAJ01000216">
    <property type="protein sequence ID" value="COW17610.1"/>
    <property type="molecule type" value="Genomic_DNA"/>
</dbReference>
<evidence type="ECO:0000313" key="38">
    <source>
        <dbReference type="Proteomes" id="UP000046947"/>
    </source>
</evidence>
<dbReference type="EMBL" id="CSBK01000400">
    <property type="protein sequence ID" value="COX35401.1"/>
    <property type="molecule type" value="Genomic_DNA"/>
</dbReference>
<evidence type="ECO:0000313" key="30">
    <source>
        <dbReference type="EMBL" id="COX35401.1"/>
    </source>
</evidence>
<dbReference type="EMBL" id="CSAD01000213">
    <property type="protein sequence ID" value="COV41997.1"/>
    <property type="molecule type" value="Genomic_DNA"/>
</dbReference>
<evidence type="ECO:0000313" key="25">
    <source>
        <dbReference type="EMBL" id="CKS38543.1"/>
    </source>
</evidence>
<evidence type="ECO:0000256" key="19">
    <source>
        <dbReference type="SAM" id="SignalP"/>
    </source>
</evidence>
<evidence type="ECO:0000313" key="22">
    <source>
        <dbReference type="EMBL" id="CFE47727.1"/>
    </source>
</evidence>
<evidence type="ECO:0000313" key="42">
    <source>
        <dbReference type="Proteomes" id="UP000049023"/>
    </source>
</evidence>
<dbReference type="CDD" id="cd00305">
    <property type="entry name" value="Cu-Zn_Superoxide_Dismutase"/>
    <property type="match status" value="1"/>
</dbReference>
<evidence type="ECO:0000313" key="37">
    <source>
        <dbReference type="Proteomes" id="UP000045842"/>
    </source>
</evidence>
<organism evidence="30 35">
    <name type="scientific">Mycobacterium tuberculosis</name>
    <dbReference type="NCBI Taxonomy" id="1773"/>
    <lineage>
        <taxon>Bacteria</taxon>
        <taxon>Bacillati</taxon>
        <taxon>Actinomycetota</taxon>
        <taxon>Actinomycetes</taxon>
        <taxon>Mycobacteriales</taxon>
        <taxon>Mycobacteriaceae</taxon>
        <taxon>Mycobacterium</taxon>
        <taxon>Mycobacterium tuberculosis complex</taxon>
    </lineage>
</organism>
<dbReference type="EMBL" id="CNFT01000207">
    <property type="protein sequence ID" value="CKR35140.1"/>
    <property type="molecule type" value="Genomic_DNA"/>
</dbReference>
<evidence type="ECO:0000313" key="41">
    <source>
        <dbReference type="Proteomes" id="UP000048948"/>
    </source>
</evidence>
<dbReference type="Proteomes" id="UP000048289">
    <property type="component" value="Unassembled WGS sequence"/>
</dbReference>
<dbReference type="Proteomes" id="UP000300237">
    <property type="component" value="Chromosome"/>
</dbReference>
<evidence type="ECO:0000313" key="39">
    <source>
        <dbReference type="Proteomes" id="UP000048289"/>
    </source>
</evidence>
<keyword evidence="9 17" id="KW-0560">Oxidoreductase</keyword>
<evidence type="ECO:0000313" key="31">
    <source>
        <dbReference type="EMBL" id="MBP0682667.1"/>
    </source>
</evidence>
<evidence type="ECO:0000256" key="1">
    <source>
        <dbReference type="ARBA" id="ARBA00010457"/>
    </source>
</evidence>
<dbReference type="Proteomes" id="UP000039021">
    <property type="component" value="Unassembled WGS sequence"/>
</dbReference>
<keyword evidence="14" id="KW-0449">Lipoprotein</keyword>
<dbReference type="NCBIfam" id="NF047631">
    <property type="entry name" value="SodCMycob"/>
    <property type="match status" value="1"/>
</dbReference>
<dbReference type="PANTHER" id="PTHR10003">
    <property type="entry name" value="SUPEROXIDE DISMUTASE CU-ZN -RELATED"/>
    <property type="match status" value="1"/>
</dbReference>
<dbReference type="EMBL" id="CFOE01000239">
    <property type="protein sequence ID" value="CFE39643.1"/>
    <property type="molecule type" value="Genomic_DNA"/>
</dbReference>
<dbReference type="Pfam" id="PF00080">
    <property type="entry name" value="Sod_Cu"/>
    <property type="match status" value="1"/>
</dbReference>
<evidence type="ECO:0000256" key="13">
    <source>
        <dbReference type="ARBA" id="ARBA00023157"/>
    </source>
</evidence>
<evidence type="ECO:0000313" key="21">
    <source>
        <dbReference type="EMBL" id="CFE39643.1"/>
    </source>
</evidence>
<dbReference type="PROSITE" id="PS00332">
    <property type="entry name" value="SOD_CU_ZN_2"/>
    <property type="match status" value="1"/>
</dbReference>
<dbReference type="EMBL" id="JAGIZI010000006">
    <property type="protein sequence ID" value="MBP0682667.1"/>
    <property type="molecule type" value="Genomic_DNA"/>
</dbReference>
<evidence type="ECO:0000313" key="33">
    <source>
        <dbReference type="EMBL" id="REQ57184.1"/>
    </source>
</evidence>
<evidence type="ECO:0000313" key="23">
    <source>
        <dbReference type="EMBL" id="CKR35140.1"/>
    </source>
</evidence>
<evidence type="ECO:0000256" key="12">
    <source>
        <dbReference type="ARBA" id="ARBA00023139"/>
    </source>
</evidence>
<dbReference type="SMR" id="A0A045J2K2"/>
<keyword evidence="6 19" id="KW-0732">Signal</keyword>
<evidence type="ECO:0000313" key="24">
    <source>
        <dbReference type="EMBL" id="CKR61870.1"/>
    </source>
</evidence>
<keyword evidence="5 17" id="KW-0479">Metal-binding</keyword>
<evidence type="ECO:0000256" key="6">
    <source>
        <dbReference type="ARBA" id="ARBA00022729"/>
    </source>
</evidence>
<evidence type="ECO:0000313" key="36">
    <source>
        <dbReference type="Proteomes" id="UP000044938"/>
    </source>
</evidence>
<evidence type="ECO:0000256" key="15">
    <source>
        <dbReference type="ARBA" id="ARBA00024900"/>
    </source>
</evidence>
<dbReference type="FunFam" id="2.60.40.200:FF:000012">
    <property type="entry name" value="Superoxide dismutase [Cu-Zn]"/>
    <property type="match status" value="1"/>
</dbReference>
<dbReference type="InterPro" id="IPR024134">
    <property type="entry name" value="SOD_Cu/Zn_/chaperone"/>
</dbReference>
<dbReference type="InterPro" id="IPR018152">
    <property type="entry name" value="SOD_Cu/Zn_BS"/>
</dbReference>
<reference evidence="32 45" key="3">
    <citation type="submission" date="2016-04" db="EMBL/GenBank/DDBJ databases">
        <authorList>
            <person name="Bigi M."/>
            <person name="Bigi F."/>
            <person name="Soria M.A."/>
        </authorList>
    </citation>
    <scope>NUCLEOTIDE SEQUENCE [LARGE SCALE GENOMIC DNA]</scope>
    <source>
        <strain evidence="32 45">6548</strain>
    </source>
</reference>
<evidence type="ECO:0000313" key="47">
    <source>
        <dbReference type="Proteomes" id="UP000300237"/>
    </source>
</evidence>
<dbReference type="InterPro" id="IPR001424">
    <property type="entry name" value="SOD_Cu_Zn_dom"/>
</dbReference>
<dbReference type="Proteomes" id="UP000049023">
    <property type="component" value="Unassembled WGS sequence"/>
</dbReference>
<comment type="similarity">
    <text evidence="1 17">Belongs to the Cu-Zn superoxide dismutase family.</text>
</comment>
<comment type="catalytic activity">
    <reaction evidence="16 17">
        <text>2 superoxide + 2 H(+) = H2O2 + O2</text>
        <dbReference type="Rhea" id="RHEA:20696"/>
        <dbReference type="ChEBI" id="CHEBI:15378"/>
        <dbReference type="ChEBI" id="CHEBI:15379"/>
        <dbReference type="ChEBI" id="CHEBI:16240"/>
        <dbReference type="ChEBI" id="CHEBI:18421"/>
        <dbReference type="EC" id="1.15.1.1"/>
    </reaction>
</comment>
<evidence type="ECO:0000313" key="43">
    <source>
        <dbReference type="Proteomes" id="UP000050139"/>
    </source>
</evidence>
<accession>A0A045J2K2</accession>
<dbReference type="Proteomes" id="UP000671119">
    <property type="component" value="Unassembled WGS sequence"/>
</dbReference>
<evidence type="ECO:0000256" key="7">
    <source>
        <dbReference type="ARBA" id="ARBA00022833"/>
    </source>
</evidence>
<reference evidence="31 48" key="8">
    <citation type="submission" date="2021-03" db="EMBL/GenBank/DDBJ databases">
        <title>Whole Genome Sequencing of Mycobacterium tuberculosis clinical isolates from Arunachal Pradesh, India.</title>
        <authorList>
            <person name="Singh S."/>
            <person name="Mudliar S.R."/>
            <person name="Kulsum U."/>
            <person name="Rufai S.B."/>
            <person name="Singh P.K."/>
            <person name="Umpo M."/>
            <person name="Nyori M."/>
        </authorList>
    </citation>
    <scope>NUCLEOTIDE SEQUENCE [LARGE SCALE GENOMIC DNA]</scope>
    <source>
        <strain evidence="31 48">OMICS/BPL/0142/20/SP</strain>
    </source>
</reference>
<dbReference type="Proteomes" id="UP000048600">
    <property type="component" value="Unassembled WGS sequence"/>
</dbReference>
<dbReference type="Proteomes" id="UP000189452">
    <property type="component" value="Chromosome"/>
</dbReference>
<feature type="region of interest" description="Disordered" evidence="18">
    <location>
        <begin position="36"/>
        <end position="77"/>
    </location>
</feature>
<evidence type="ECO:0000256" key="2">
    <source>
        <dbReference type="ARBA" id="ARBA00012682"/>
    </source>
</evidence>
<evidence type="ECO:0000256" key="9">
    <source>
        <dbReference type="ARBA" id="ARBA00023002"/>
    </source>
</evidence>
<evidence type="ECO:0000313" key="29">
    <source>
        <dbReference type="EMBL" id="COW17610.1"/>
    </source>
</evidence>
<keyword evidence="11" id="KW-0472">Membrane</keyword>
<reference evidence="33" key="6">
    <citation type="submission" date="2018-07" db="EMBL/GenBank/DDBJ databases">
        <authorList>
            <person name="Shah S."/>
            <person name="Brown T."/>
            <person name="Auld S."/>
            <person name="Bratton K."/>
            <person name="Narechania A."/>
            <person name="Mathema B."/>
            <person name="Gandhi N."/>
        </authorList>
    </citation>
    <scope>NUCLEOTIDE SEQUENCE</scope>
    <source>
        <strain evidence="33">32301_S10</strain>
    </source>
</reference>
<evidence type="ECO:0000256" key="18">
    <source>
        <dbReference type="SAM" id="MobiDB-lite"/>
    </source>
</evidence>
<evidence type="ECO:0000256" key="5">
    <source>
        <dbReference type="ARBA" id="ARBA00022723"/>
    </source>
</evidence>
<dbReference type="EMBL" id="COPH01000003">
    <property type="protein sequence ID" value="CLV56609.1"/>
    <property type="molecule type" value="Genomic_DNA"/>
</dbReference>
<dbReference type="EMBL" id="CNFU01000717">
    <property type="protein sequence ID" value="CKS38543.1"/>
    <property type="molecule type" value="Genomic_DNA"/>
</dbReference>
<dbReference type="RefSeq" id="WP_003402198.1">
    <property type="nucleotide sequence ID" value="NZ_AP017901.1"/>
</dbReference>
<feature type="domain" description="Superoxide dismutase copper/zinc binding" evidence="20">
    <location>
        <begin position="86"/>
        <end position="237"/>
    </location>
</feature>
<dbReference type="Proteomes" id="UP000044938">
    <property type="component" value="Unassembled WGS sequence"/>
</dbReference>
<dbReference type="EMBL" id="QTBD01000011">
    <property type="protein sequence ID" value="REQ57184.1"/>
    <property type="molecule type" value="Genomic_DNA"/>
</dbReference>